<feature type="region of interest" description="Disordered" evidence="4">
    <location>
        <begin position="375"/>
        <end position="581"/>
    </location>
</feature>
<dbReference type="GO" id="GO:0140664">
    <property type="term" value="F:ATP-dependent DNA damage sensor activity"/>
    <property type="evidence" value="ECO:0007669"/>
    <property type="project" value="InterPro"/>
</dbReference>
<evidence type="ECO:0000313" key="7">
    <source>
        <dbReference type="EMBL" id="KAK4210426.1"/>
    </source>
</evidence>
<dbReference type="NCBIfam" id="TIGR00585">
    <property type="entry name" value="mutl"/>
    <property type="match status" value="1"/>
</dbReference>
<dbReference type="FunFam" id="3.30.1540.20:FF:000019">
    <property type="entry name" value="PMS1 homolog 2, mismatch repair system component"/>
    <property type="match status" value="1"/>
</dbReference>
<dbReference type="InterPro" id="IPR020568">
    <property type="entry name" value="Ribosomal_Su5_D2-typ_SF"/>
</dbReference>
<feature type="region of interest" description="Disordered" evidence="4">
    <location>
        <begin position="1132"/>
        <end position="1157"/>
    </location>
</feature>
<keyword evidence="7" id="KW-0378">Hydrolase</keyword>
<dbReference type="InterPro" id="IPR014721">
    <property type="entry name" value="Ribsml_uS5_D2-typ_fold_subgr"/>
</dbReference>
<dbReference type="AlphaFoldDB" id="A0AAN7B2K8"/>
<feature type="compositionally biased region" description="Basic and acidic residues" evidence="4">
    <location>
        <begin position="806"/>
        <end position="821"/>
    </location>
</feature>
<feature type="compositionally biased region" description="Acidic residues" evidence="4">
    <location>
        <begin position="430"/>
        <end position="451"/>
    </location>
</feature>
<feature type="region of interest" description="Disordered" evidence="4">
    <location>
        <begin position="860"/>
        <end position="880"/>
    </location>
</feature>
<organism evidence="7 8">
    <name type="scientific">Rhypophila decipiens</name>
    <dbReference type="NCBI Taxonomy" id="261697"/>
    <lineage>
        <taxon>Eukaryota</taxon>
        <taxon>Fungi</taxon>
        <taxon>Dikarya</taxon>
        <taxon>Ascomycota</taxon>
        <taxon>Pezizomycotina</taxon>
        <taxon>Sordariomycetes</taxon>
        <taxon>Sordariomycetidae</taxon>
        <taxon>Sordariales</taxon>
        <taxon>Naviculisporaceae</taxon>
        <taxon>Rhypophila</taxon>
    </lineage>
</organism>
<feature type="domain" description="MutL C-terminal dimerisation" evidence="5">
    <location>
        <begin position="906"/>
        <end position="1082"/>
    </location>
</feature>
<dbReference type="InterPro" id="IPR038973">
    <property type="entry name" value="MutL/Mlh/Pms-like"/>
</dbReference>
<feature type="compositionally biased region" description="Polar residues" evidence="4">
    <location>
        <begin position="538"/>
        <end position="552"/>
    </location>
</feature>
<protein>
    <recommendedName>
        <fullName evidence="3">DNA mismatch repair protein PMS1</fullName>
    </recommendedName>
</protein>
<dbReference type="PANTHER" id="PTHR10073">
    <property type="entry name" value="DNA MISMATCH REPAIR PROTEIN MLH, PMS, MUTL"/>
    <property type="match status" value="1"/>
</dbReference>
<dbReference type="InterPro" id="IPR037198">
    <property type="entry name" value="MutL_C_sf"/>
</dbReference>
<accession>A0AAN7B2K8</accession>
<feature type="region of interest" description="Disordered" evidence="4">
    <location>
        <begin position="921"/>
        <end position="943"/>
    </location>
</feature>
<dbReference type="CDD" id="cd03484">
    <property type="entry name" value="MutL_Trans_hPMS_2_like"/>
    <property type="match status" value="1"/>
</dbReference>
<dbReference type="FunFam" id="3.30.1370.100:FF:000001">
    <property type="entry name" value="Mismatch repair endonuclease pms1, putative"/>
    <property type="match status" value="1"/>
</dbReference>
<dbReference type="SMART" id="SM01340">
    <property type="entry name" value="DNA_mis_repair"/>
    <property type="match status" value="1"/>
</dbReference>
<feature type="compositionally biased region" description="Polar residues" evidence="4">
    <location>
        <begin position="463"/>
        <end position="476"/>
    </location>
</feature>
<reference evidence="7" key="2">
    <citation type="submission" date="2023-05" db="EMBL/GenBank/DDBJ databases">
        <authorList>
            <consortium name="Lawrence Berkeley National Laboratory"/>
            <person name="Steindorff A."/>
            <person name="Hensen N."/>
            <person name="Bonometti L."/>
            <person name="Westerberg I."/>
            <person name="Brannstrom I.O."/>
            <person name="Guillou S."/>
            <person name="Cros-Aarteil S."/>
            <person name="Calhoun S."/>
            <person name="Haridas S."/>
            <person name="Kuo A."/>
            <person name="Mondo S."/>
            <person name="Pangilinan J."/>
            <person name="Riley R."/>
            <person name="Labutti K."/>
            <person name="Andreopoulos B."/>
            <person name="Lipzen A."/>
            <person name="Chen C."/>
            <person name="Yanf M."/>
            <person name="Daum C."/>
            <person name="Ng V."/>
            <person name="Clum A."/>
            <person name="Ohm R."/>
            <person name="Martin F."/>
            <person name="Silar P."/>
            <person name="Natvig D."/>
            <person name="Lalanne C."/>
            <person name="Gautier V."/>
            <person name="Ament-Velasquez S.L."/>
            <person name="Kruys A."/>
            <person name="Hutchinson M.I."/>
            <person name="Powell A.J."/>
            <person name="Barry K."/>
            <person name="Miller A.N."/>
            <person name="Grigoriev I.V."/>
            <person name="Debuchy R."/>
            <person name="Gladieux P."/>
            <person name="Thoren M.H."/>
            <person name="Johannesson H."/>
        </authorList>
    </citation>
    <scope>NUCLEOTIDE SEQUENCE</scope>
    <source>
        <strain evidence="7">PSN293</strain>
    </source>
</reference>
<evidence type="ECO:0000256" key="1">
    <source>
        <dbReference type="ARBA" id="ARBA00006082"/>
    </source>
</evidence>
<evidence type="ECO:0000256" key="2">
    <source>
        <dbReference type="ARBA" id="ARBA00022763"/>
    </source>
</evidence>
<dbReference type="Gene3D" id="3.30.565.10">
    <property type="entry name" value="Histidine kinase-like ATPase, C-terminal domain"/>
    <property type="match status" value="1"/>
</dbReference>
<dbReference type="Gene3D" id="3.30.1370.100">
    <property type="entry name" value="MutL, C-terminal domain, regulatory subdomain"/>
    <property type="match status" value="1"/>
</dbReference>
<dbReference type="InterPro" id="IPR014762">
    <property type="entry name" value="DNA_mismatch_repair_CS"/>
</dbReference>
<feature type="region of interest" description="Disordered" evidence="4">
    <location>
        <begin position="606"/>
        <end position="831"/>
    </location>
</feature>
<keyword evidence="7" id="KW-0540">Nuclease</keyword>
<dbReference type="SUPFAM" id="SSF118116">
    <property type="entry name" value="DNA mismatch repair protein MutL"/>
    <property type="match status" value="1"/>
</dbReference>
<feature type="domain" description="DNA mismatch repair protein S5" evidence="6">
    <location>
        <begin position="220"/>
        <end position="360"/>
    </location>
</feature>
<feature type="compositionally biased region" description="Polar residues" evidence="4">
    <location>
        <begin position="711"/>
        <end position="721"/>
    </location>
</feature>
<proteinExistence type="inferred from homology"/>
<keyword evidence="8" id="KW-1185">Reference proteome</keyword>
<dbReference type="PROSITE" id="PS00058">
    <property type="entry name" value="DNA_MISMATCH_REPAIR_1"/>
    <property type="match status" value="1"/>
</dbReference>
<dbReference type="InterPro" id="IPR013507">
    <property type="entry name" value="DNA_mismatch_S5_2-like"/>
</dbReference>
<keyword evidence="2" id="KW-0227">DNA damage</keyword>
<evidence type="ECO:0000259" key="6">
    <source>
        <dbReference type="SMART" id="SM01340"/>
    </source>
</evidence>
<dbReference type="InterPro" id="IPR002099">
    <property type="entry name" value="MutL/Mlh/PMS"/>
</dbReference>
<gene>
    <name evidence="7" type="ORF">QBC37DRAFT_350051</name>
</gene>
<dbReference type="SMART" id="SM00853">
    <property type="entry name" value="MutL_C"/>
    <property type="match status" value="1"/>
</dbReference>
<dbReference type="Gene3D" id="3.30.1540.20">
    <property type="entry name" value="MutL, C-terminal domain, dimerisation subdomain"/>
    <property type="match status" value="1"/>
</dbReference>
<dbReference type="GO" id="GO:0030983">
    <property type="term" value="F:mismatched DNA binding"/>
    <property type="evidence" value="ECO:0007669"/>
    <property type="project" value="InterPro"/>
</dbReference>
<feature type="compositionally biased region" description="Basic and acidic residues" evidence="4">
    <location>
        <begin position="1146"/>
        <end position="1157"/>
    </location>
</feature>
<dbReference type="InterPro" id="IPR014790">
    <property type="entry name" value="MutL_C"/>
</dbReference>
<dbReference type="SUPFAM" id="SSF54211">
    <property type="entry name" value="Ribosomal protein S5 domain 2-like"/>
    <property type="match status" value="1"/>
</dbReference>
<dbReference type="GO" id="GO:0016887">
    <property type="term" value="F:ATP hydrolysis activity"/>
    <property type="evidence" value="ECO:0007669"/>
    <property type="project" value="InterPro"/>
</dbReference>
<dbReference type="FunFam" id="3.30.230.10:FF:000120">
    <property type="entry name" value="Mismatch repair endonuclease PMS2"/>
    <property type="match status" value="1"/>
</dbReference>
<dbReference type="InterPro" id="IPR036890">
    <property type="entry name" value="HATPase_C_sf"/>
</dbReference>
<dbReference type="InterPro" id="IPR042120">
    <property type="entry name" value="MutL_C_dimsub"/>
</dbReference>
<name>A0AAN7B2K8_9PEZI</name>
<dbReference type="InterPro" id="IPR042121">
    <property type="entry name" value="MutL_C_regsub"/>
</dbReference>
<feature type="compositionally biased region" description="Basic and acidic residues" evidence="4">
    <location>
        <begin position="788"/>
        <end position="799"/>
    </location>
</feature>
<feature type="compositionally biased region" description="Acidic residues" evidence="4">
    <location>
        <begin position="554"/>
        <end position="564"/>
    </location>
</feature>
<comment type="caution">
    <text evidence="7">The sequence shown here is derived from an EMBL/GenBank/DDBJ whole genome shotgun (WGS) entry which is preliminary data.</text>
</comment>
<dbReference type="FunFam" id="3.30.565.10:FF:000014">
    <property type="entry name" value="Mismatch repair endonuclease pms1, putative"/>
    <property type="match status" value="1"/>
</dbReference>
<dbReference type="Pfam" id="PF01119">
    <property type="entry name" value="DNA_mis_repair"/>
    <property type="match status" value="1"/>
</dbReference>
<feature type="compositionally biased region" description="Basic and acidic residues" evidence="4">
    <location>
        <begin position="764"/>
        <end position="779"/>
    </location>
</feature>
<dbReference type="GO" id="GO:0000710">
    <property type="term" value="P:meiotic mismatch repair"/>
    <property type="evidence" value="ECO:0007669"/>
    <property type="project" value="UniProtKB-ARBA"/>
</dbReference>
<feature type="compositionally biased region" description="Polar residues" evidence="4">
    <location>
        <begin position="751"/>
        <end position="763"/>
    </location>
</feature>
<feature type="compositionally biased region" description="Polar residues" evidence="4">
    <location>
        <begin position="607"/>
        <end position="618"/>
    </location>
</feature>
<feature type="compositionally biased region" description="Low complexity" evidence="4">
    <location>
        <begin position="385"/>
        <end position="397"/>
    </location>
</feature>
<reference evidence="7" key="1">
    <citation type="journal article" date="2023" name="Mol. Phylogenet. Evol.">
        <title>Genome-scale phylogeny and comparative genomics of the fungal order Sordariales.</title>
        <authorList>
            <person name="Hensen N."/>
            <person name="Bonometti L."/>
            <person name="Westerberg I."/>
            <person name="Brannstrom I.O."/>
            <person name="Guillou S."/>
            <person name="Cros-Aarteil S."/>
            <person name="Calhoun S."/>
            <person name="Haridas S."/>
            <person name="Kuo A."/>
            <person name="Mondo S."/>
            <person name="Pangilinan J."/>
            <person name="Riley R."/>
            <person name="LaButti K."/>
            <person name="Andreopoulos B."/>
            <person name="Lipzen A."/>
            <person name="Chen C."/>
            <person name="Yan M."/>
            <person name="Daum C."/>
            <person name="Ng V."/>
            <person name="Clum A."/>
            <person name="Steindorff A."/>
            <person name="Ohm R.A."/>
            <person name="Martin F."/>
            <person name="Silar P."/>
            <person name="Natvig D.O."/>
            <person name="Lalanne C."/>
            <person name="Gautier V."/>
            <person name="Ament-Velasquez S.L."/>
            <person name="Kruys A."/>
            <person name="Hutchinson M.I."/>
            <person name="Powell A.J."/>
            <person name="Barry K."/>
            <person name="Miller A.N."/>
            <person name="Grigoriev I.V."/>
            <person name="Debuchy R."/>
            <person name="Gladieux P."/>
            <person name="Hiltunen Thoren M."/>
            <person name="Johannesson H."/>
        </authorList>
    </citation>
    <scope>NUCLEOTIDE SEQUENCE</scope>
    <source>
        <strain evidence="7">PSN293</strain>
    </source>
</reference>
<dbReference type="Pfam" id="PF13589">
    <property type="entry name" value="HATPase_c_3"/>
    <property type="match status" value="1"/>
</dbReference>
<dbReference type="EMBL" id="MU858175">
    <property type="protein sequence ID" value="KAK4210426.1"/>
    <property type="molecule type" value="Genomic_DNA"/>
</dbReference>
<keyword evidence="7" id="KW-0255">Endonuclease</keyword>
<dbReference type="PANTHER" id="PTHR10073:SF52">
    <property type="entry name" value="MISMATCH REPAIR ENDONUCLEASE PMS2"/>
    <property type="match status" value="1"/>
</dbReference>
<evidence type="ECO:0000256" key="3">
    <source>
        <dbReference type="ARBA" id="ARBA00070941"/>
    </source>
</evidence>
<feature type="compositionally biased region" description="Acidic residues" evidence="4">
    <location>
        <begin position="735"/>
        <end position="747"/>
    </location>
</feature>
<dbReference type="GO" id="GO:0004519">
    <property type="term" value="F:endonuclease activity"/>
    <property type="evidence" value="ECO:0007669"/>
    <property type="project" value="UniProtKB-KW"/>
</dbReference>
<sequence length="1171" mass="128411">MAQDGTIKAIDRGTIHQIQSGQVIVDLCSVAKELVENSVDSGATAIDVRFKNQGLDAIEVQDNGSGISPENYESIALKHYTSKLSTYDDLSTLQTFGFRGEALSSLCALSNFYLTTCTQKEAPRARKLEFETSGKLKSTSMVSGKKGTTVVVENLFHNLPVRRRELERNIKREWGKVITLLNQYACIQTGVKFTVSQQPTKGKKMVLFSTKGNSTTRENIINVFGVKTISALVPMDLKLELIPTTGALGKGKGRADDSTAAEVRVQGHVSKPSHGEGRQTPDRQMFYINGRPCGLPQFAKVFNEVYRSYNTSQSPFIFADIQLDTHLYDVNVSPDKRTILLHDQGQMLDNLRESLIELFEMQDVTVPIGQTQAQKLTQTPLRTGASVSSRSSTPASAQGVKSRLPDAGRTPASRLTTSNLSKEDKGAGPDSEEEVDADGYKDEDEVDDDTQDQSSRNFHKVIPTSSSSSKLQTDNLLSRWLQKKSDSRHQLGPQGGQKDAGSDGKGKTVLENTDEDDSPEPEHSASDAQPIPSDDDQSPLSSRANEEGQTQTPEGDEDEMDVDEPPVTAIPPPSQLAASKMPGFVSASRLMKSATQEVATITIGGHSVTSFIGGPTSSKRPRLGTNESSSSSKPPGVSPIKTATRTVPVPSFGGRLSQLFSASASKRDREAGDLEIETEDVEVALSEEEHEESHEDGEGEEEEAEEDDSLFVSQPADTADNQVEDAMVTKSSDRGEDEEEQNDDEAPSETGDLQGSRENSPSIHSDHSDHDHDHNHGDGDGDGEYVDESEKKAQEDKKVQQMIDAAEAKASKITEEGEKKTQMLMKGRQKRKDATLNLVQHMQIDTSTLSKRLTAWSDHLPPLLPEKKTSSQGDEPTGNGLEVAEDVAEEKLSLKISKSDFAKMRVVGQFNMGFVLAVREKNTKTESEPTPSSSSSGTPREQQEDDELFIIDQHASDEKYHFERLQAVSTVQSQRLVQPKPLELTALEEEIIIENIPALESNGFGVEVDQSGEKPVGSRCMLTSLPLSRETTFSVADLEELIFLLGENPTTASTTSIPRPSKVRKMFASRACRSSFMIGTALSRRQMERVVTHMGEMEKPWNCPHGRPTMRHLCGLGTAWDGRTWMEGDWVPNKDVDGGSEDIMDDEGKGDQRKTRRVTDWASWIKEESGL</sequence>
<evidence type="ECO:0000313" key="8">
    <source>
        <dbReference type="Proteomes" id="UP001301769"/>
    </source>
</evidence>
<dbReference type="Proteomes" id="UP001301769">
    <property type="component" value="Unassembled WGS sequence"/>
</dbReference>
<dbReference type="Pfam" id="PF08676">
    <property type="entry name" value="MutL_C"/>
    <property type="match status" value="1"/>
</dbReference>
<evidence type="ECO:0000256" key="4">
    <source>
        <dbReference type="SAM" id="MobiDB-lite"/>
    </source>
</evidence>
<dbReference type="CDD" id="cd16926">
    <property type="entry name" value="HATPase_MutL-MLH-PMS-like"/>
    <property type="match status" value="1"/>
</dbReference>
<dbReference type="Gene3D" id="3.30.230.10">
    <property type="match status" value="1"/>
</dbReference>
<feature type="compositionally biased region" description="Acidic residues" evidence="4">
    <location>
        <begin position="673"/>
        <end position="709"/>
    </location>
</feature>
<dbReference type="GO" id="GO:0005524">
    <property type="term" value="F:ATP binding"/>
    <property type="evidence" value="ECO:0007669"/>
    <property type="project" value="InterPro"/>
</dbReference>
<dbReference type="GO" id="GO:0032389">
    <property type="term" value="C:MutLalpha complex"/>
    <property type="evidence" value="ECO:0007669"/>
    <property type="project" value="TreeGrafter"/>
</dbReference>
<evidence type="ECO:0000259" key="5">
    <source>
        <dbReference type="SMART" id="SM00853"/>
    </source>
</evidence>
<dbReference type="SUPFAM" id="SSF55874">
    <property type="entry name" value="ATPase domain of HSP90 chaperone/DNA topoisomerase II/histidine kinase"/>
    <property type="match status" value="1"/>
</dbReference>
<comment type="similarity">
    <text evidence="1">Belongs to the DNA mismatch repair MutL/HexB family.</text>
</comment>